<dbReference type="Proteomes" id="UP000759103">
    <property type="component" value="Unassembled WGS sequence"/>
</dbReference>
<organism evidence="2 3">
    <name type="scientific">Sphingomonas citri</name>
    <dbReference type="NCBI Taxonomy" id="2862499"/>
    <lineage>
        <taxon>Bacteria</taxon>
        <taxon>Pseudomonadati</taxon>
        <taxon>Pseudomonadota</taxon>
        <taxon>Alphaproteobacteria</taxon>
        <taxon>Sphingomonadales</taxon>
        <taxon>Sphingomonadaceae</taxon>
        <taxon>Sphingomonas</taxon>
    </lineage>
</organism>
<evidence type="ECO:0000256" key="1">
    <source>
        <dbReference type="SAM" id="MobiDB-lite"/>
    </source>
</evidence>
<reference evidence="2 3" key="1">
    <citation type="submission" date="2021-07" db="EMBL/GenBank/DDBJ databases">
        <title>Sphingomonas sp.</title>
        <authorList>
            <person name="Feng G."/>
            <person name="Li J."/>
            <person name="Pan M."/>
        </authorList>
    </citation>
    <scope>NUCLEOTIDE SEQUENCE [LARGE SCALE GENOMIC DNA]</scope>
    <source>
        <strain evidence="2 3">RRHST34</strain>
    </source>
</reference>
<sequence>MGEGRDDATPPRVSRHRRRQERRRLPESPGTQPGDQPLAGVSGALERIFSDFNEESPVIHDRLRFRSILHQEREPG</sequence>
<keyword evidence="3" id="KW-1185">Reference proteome</keyword>
<dbReference type="EMBL" id="JAHXZN010000004">
    <property type="protein sequence ID" value="MBW6531611.1"/>
    <property type="molecule type" value="Genomic_DNA"/>
</dbReference>
<dbReference type="RefSeq" id="WP_219749005.1">
    <property type="nucleotide sequence ID" value="NZ_JAHXZN010000004.1"/>
</dbReference>
<gene>
    <name evidence="2" type="ORF">KZ820_12775</name>
</gene>
<feature type="region of interest" description="Disordered" evidence="1">
    <location>
        <begin position="1"/>
        <end position="43"/>
    </location>
</feature>
<feature type="compositionally biased region" description="Basic residues" evidence="1">
    <location>
        <begin position="13"/>
        <end position="22"/>
    </location>
</feature>
<evidence type="ECO:0000313" key="3">
    <source>
        <dbReference type="Proteomes" id="UP000759103"/>
    </source>
</evidence>
<evidence type="ECO:0000313" key="2">
    <source>
        <dbReference type="EMBL" id="MBW6531611.1"/>
    </source>
</evidence>
<protein>
    <submittedName>
        <fullName evidence="2">Uncharacterized protein</fullName>
    </submittedName>
</protein>
<comment type="caution">
    <text evidence="2">The sequence shown here is derived from an EMBL/GenBank/DDBJ whole genome shotgun (WGS) entry which is preliminary data.</text>
</comment>
<name>A0ABS7BPU5_9SPHN</name>
<accession>A0ABS7BPU5</accession>
<proteinExistence type="predicted"/>